<evidence type="ECO:0000256" key="5">
    <source>
        <dbReference type="HAMAP-Rule" id="MF_01962"/>
    </source>
</evidence>
<dbReference type="Pfam" id="PF00962">
    <property type="entry name" value="A_deaminase"/>
    <property type="match status" value="1"/>
</dbReference>
<feature type="binding site" evidence="5">
    <location>
        <position position="276"/>
    </location>
    <ligand>
        <name>Zn(2+)</name>
        <dbReference type="ChEBI" id="CHEBI:29105"/>
        <note>catalytic</note>
    </ligand>
</feature>
<reference evidence="7 8" key="1">
    <citation type="submission" date="2020-07" db="EMBL/GenBank/DDBJ databases">
        <title>Sequencing the genomes of 1000 actinobacteria strains.</title>
        <authorList>
            <person name="Klenk H.-P."/>
        </authorList>
    </citation>
    <scope>NUCLEOTIDE SEQUENCE [LARGE SCALE GENOMIC DNA]</scope>
    <source>
        <strain evidence="7 8">DSM 27576</strain>
    </source>
</reference>
<name>A0A7W3PM97_9MICO</name>
<keyword evidence="4 5" id="KW-0546">Nucleotide metabolism</keyword>
<feature type="binding site" evidence="5">
    <location>
        <position position="14"/>
    </location>
    <ligand>
        <name>Zn(2+)</name>
        <dbReference type="ChEBI" id="CHEBI:29105"/>
        <note>catalytic</note>
    </ligand>
</feature>
<dbReference type="NCBIfam" id="TIGR01430">
    <property type="entry name" value="aden_deam"/>
    <property type="match status" value="1"/>
</dbReference>
<organism evidence="7 8">
    <name type="scientific">Microbacterium halimionae</name>
    <dbReference type="NCBI Taxonomy" id="1526413"/>
    <lineage>
        <taxon>Bacteria</taxon>
        <taxon>Bacillati</taxon>
        <taxon>Actinomycetota</taxon>
        <taxon>Actinomycetes</taxon>
        <taxon>Micrococcales</taxon>
        <taxon>Microbacteriaceae</taxon>
        <taxon>Microbacterium</taxon>
    </lineage>
</organism>
<keyword evidence="2 5" id="KW-0378">Hydrolase</keyword>
<accession>A0A7W3PM97</accession>
<dbReference type="GO" id="GO:0000034">
    <property type="term" value="F:adenine deaminase activity"/>
    <property type="evidence" value="ECO:0007669"/>
    <property type="project" value="UniProtKB-UniRule"/>
</dbReference>
<dbReference type="GO" id="GO:0009117">
    <property type="term" value="P:nucleotide metabolic process"/>
    <property type="evidence" value="ECO:0007669"/>
    <property type="project" value="UniProtKB-KW"/>
</dbReference>
<feature type="active site" description="Proton donor" evidence="5">
    <location>
        <position position="198"/>
    </location>
</feature>
<keyword evidence="1 5" id="KW-0479">Metal-binding</keyword>
<comment type="caution">
    <text evidence="7">The sequence shown here is derived from an EMBL/GenBank/DDBJ whole genome shotgun (WGS) entry which is preliminary data.</text>
</comment>
<comment type="catalytic activity">
    <reaction evidence="5">
        <text>adenine + H2O + H(+) = hypoxanthine + NH4(+)</text>
        <dbReference type="Rhea" id="RHEA:23688"/>
        <dbReference type="ChEBI" id="CHEBI:15377"/>
        <dbReference type="ChEBI" id="CHEBI:15378"/>
        <dbReference type="ChEBI" id="CHEBI:16708"/>
        <dbReference type="ChEBI" id="CHEBI:17368"/>
        <dbReference type="ChEBI" id="CHEBI:28938"/>
        <dbReference type="EC" id="3.5.4.2"/>
    </reaction>
</comment>
<proteinExistence type="inferred from homology"/>
<evidence type="ECO:0000256" key="1">
    <source>
        <dbReference type="ARBA" id="ARBA00022723"/>
    </source>
</evidence>
<evidence type="ECO:0000259" key="6">
    <source>
        <dbReference type="Pfam" id="PF00962"/>
    </source>
</evidence>
<dbReference type="InterPro" id="IPR001365">
    <property type="entry name" value="A_deaminase_dom"/>
</dbReference>
<dbReference type="InterPro" id="IPR028892">
    <property type="entry name" value="ADE"/>
</dbReference>
<dbReference type="InterPro" id="IPR032466">
    <property type="entry name" value="Metal_Hydrolase"/>
</dbReference>
<evidence type="ECO:0000313" key="7">
    <source>
        <dbReference type="EMBL" id="MBA8816851.1"/>
    </source>
</evidence>
<dbReference type="InterPro" id="IPR006330">
    <property type="entry name" value="Ado/ade_deaminase"/>
</dbReference>
<protein>
    <recommendedName>
        <fullName evidence="5">Adenine deaminase</fullName>
        <shortName evidence="5">ADE</shortName>
        <ecNumber evidence="5">3.5.4.2</ecNumber>
    </recommendedName>
    <alternativeName>
        <fullName evidence="5">Adenine aminohydrolase</fullName>
        <shortName evidence="5">AAH</shortName>
    </alternativeName>
</protein>
<dbReference type="GO" id="GO:0043103">
    <property type="term" value="P:hypoxanthine salvage"/>
    <property type="evidence" value="ECO:0007669"/>
    <property type="project" value="UniProtKB-UniRule"/>
</dbReference>
<sequence length="336" mass="36434">MARSLAALPKAELHIHVEGTLEPDLAFEIAQRNGISLPYDSPDALRAAYDFVDLQSFLDVYFIAGGALLTLADFSDLALAYLERAHQDAVAHVELFFDPQAHVSRGVPLSDIVGGLSEALAEAHTRWGMSGSLIACFLRDRPAAEAMAVLDDLIALNSPDLVGVGLDSTEVGYPPALFRDVFARAADAGLHRVSHAGEEAPHTYITEALEALGVERVDHGVRAIDSPELVQRLAREGIALTMCPLSNKRLQVTPDLKDHPLLVLVEQGVKVTINSDDPSYFGGYIADNYEVVREVLGLTDEQAADFARTSIEVSFASPSRKAELHTLVDEWLAEED</sequence>
<dbReference type="NCBIfam" id="NF006850">
    <property type="entry name" value="PRK09358.1-6"/>
    <property type="match status" value="1"/>
</dbReference>
<dbReference type="GO" id="GO:0005829">
    <property type="term" value="C:cytosol"/>
    <property type="evidence" value="ECO:0007669"/>
    <property type="project" value="TreeGrafter"/>
</dbReference>
<keyword evidence="8" id="KW-1185">Reference proteome</keyword>
<evidence type="ECO:0000256" key="2">
    <source>
        <dbReference type="ARBA" id="ARBA00022801"/>
    </source>
</evidence>
<comment type="cofactor">
    <cofactor evidence="5">
        <name>Zn(2+)</name>
        <dbReference type="ChEBI" id="CHEBI:29105"/>
    </cofactor>
    <text evidence="5">Binds 1 zinc ion per subunit.</text>
</comment>
<feature type="site" description="Important for catalytic activity" evidence="5">
    <location>
        <position position="219"/>
    </location>
</feature>
<feature type="binding site" evidence="5">
    <location>
        <position position="277"/>
    </location>
    <ligand>
        <name>substrate</name>
    </ligand>
</feature>
<dbReference type="RefSeq" id="WP_167046229.1">
    <property type="nucleotide sequence ID" value="NZ_JAAOZB010000001.1"/>
</dbReference>
<dbReference type="EMBL" id="JACGWY010000003">
    <property type="protein sequence ID" value="MBA8816851.1"/>
    <property type="molecule type" value="Genomic_DNA"/>
</dbReference>
<feature type="binding site" evidence="5">
    <location>
        <position position="16"/>
    </location>
    <ligand>
        <name>Zn(2+)</name>
        <dbReference type="ChEBI" id="CHEBI:29105"/>
        <note>catalytic</note>
    </ligand>
</feature>
<dbReference type="HAMAP" id="MF_01962">
    <property type="entry name" value="Adenine_deaminase"/>
    <property type="match status" value="1"/>
</dbReference>
<dbReference type="Gene3D" id="3.20.20.140">
    <property type="entry name" value="Metal-dependent hydrolases"/>
    <property type="match status" value="1"/>
</dbReference>
<comment type="similarity">
    <text evidence="5">Belongs to the metallo-dependent hydrolases superfamily. Adenosine and AMP deaminases family. Adenine deaminase type 2 subfamily.</text>
</comment>
<feature type="binding site" evidence="5">
    <location>
        <position position="195"/>
    </location>
    <ligand>
        <name>Zn(2+)</name>
        <dbReference type="ChEBI" id="CHEBI:29105"/>
        <note>catalytic</note>
    </ligand>
</feature>
<dbReference type="EC" id="3.5.4.2" evidence="5"/>
<evidence type="ECO:0000256" key="3">
    <source>
        <dbReference type="ARBA" id="ARBA00022833"/>
    </source>
</evidence>
<dbReference type="PANTHER" id="PTHR43114">
    <property type="entry name" value="ADENINE DEAMINASE"/>
    <property type="match status" value="1"/>
</dbReference>
<dbReference type="GO" id="GO:0008270">
    <property type="term" value="F:zinc ion binding"/>
    <property type="evidence" value="ECO:0007669"/>
    <property type="project" value="UniProtKB-UniRule"/>
</dbReference>
<comment type="function">
    <text evidence="5">Catalyzes the hydrolytic deamination of adenine to hypoxanthine. Plays an important role in the purine salvage pathway and in nitrogen catabolism.</text>
</comment>
<evidence type="ECO:0000256" key="4">
    <source>
        <dbReference type="ARBA" id="ARBA00023080"/>
    </source>
</evidence>
<keyword evidence="3 5" id="KW-0862">Zinc</keyword>
<feature type="domain" description="Adenosine deaminase" evidence="6">
    <location>
        <begin position="9"/>
        <end position="331"/>
    </location>
</feature>
<gene>
    <name evidence="7" type="ORF">FHX48_001944</name>
</gene>
<dbReference type="AlphaFoldDB" id="A0A7W3PM97"/>
<dbReference type="Proteomes" id="UP000526083">
    <property type="component" value="Unassembled WGS sequence"/>
</dbReference>
<dbReference type="GO" id="GO:0006146">
    <property type="term" value="P:adenine catabolic process"/>
    <property type="evidence" value="ECO:0007669"/>
    <property type="project" value="UniProtKB-UniRule"/>
</dbReference>
<dbReference type="SUPFAM" id="SSF51556">
    <property type="entry name" value="Metallo-dependent hydrolases"/>
    <property type="match status" value="1"/>
</dbReference>
<dbReference type="PANTHER" id="PTHR43114:SF6">
    <property type="entry name" value="ADENINE DEAMINASE"/>
    <property type="match status" value="1"/>
</dbReference>
<dbReference type="CDD" id="cd01320">
    <property type="entry name" value="ADA"/>
    <property type="match status" value="1"/>
</dbReference>
<evidence type="ECO:0000313" key="8">
    <source>
        <dbReference type="Proteomes" id="UP000526083"/>
    </source>
</evidence>